<dbReference type="Proteomes" id="UP000315353">
    <property type="component" value="Unassembled WGS sequence"/>
</dbReference>
<dbReference type="InterPro" id="IPR029058">
    <property type="entry name" value="AB_hydrolase_fold"/>
</dbReference>
<dbReference type="Gene3D" id="3.40.50.1820">
    <property type="entry name" value="alpha/beta hydrolase"/>
    <property type="match status" value="1"/>
</dbReference>
<name>A0AB73B9U0_CORFL</name>
<dbReference type="PANTHER" id="PTHR34853:SF1">
    <property type="entry name" value="LIPASE 5"/>
    <property type="match status" value="1"/>
</dbReference>
<evidence type="ECO:0008006" key="4">
    <source>
        <dbReference type="Google" id="ProtNLM"/>
    </source>
</evidence>
<proteinExistence type="predicted"/>
<feature type="transmembrane region" description="Helical" evidence="1">
    <location>
        <begin position="6"/>
        <end position="26"/>
    </location>
</feature>
<protein>
    <recommendedName>
        <fullName evidence="4">Lipase</fullName>
    </recommendedName>
</protein>
<dbReference type="InterPro" id="IPR005152">
    <property type="entry name" value="Lipase_secreted"/>
</dbReference>
<dbReference type="Pfam" id="PF03583">
    <property type="entry name" value="LIP"/>
    <property type="match status" value="1"/>
</dbReference>
<organism evidence="2 3">
    <name type="scientific">Corynebacterium flavescens</name>
    <dbReference type="NCBI Taxonomy" id="28028"/>
    <lineage>
        <taxon>Bacteria</taxon>
        <taxon>Bacillati</taxon>
        <taxon>Actinomycetota</taxon>
        <taxon>Actinomycetes</taxon>
        <taxon>Mycobacteriales</taxon>
        <taxon>Corynebacteriaceae</taxon>
        <taxon>Corynebacterium</taxon>
    </lineage>
</organism>
<evidence type="ECO:0000256" key="1">
    <source>
        <dbReference type="SAM" id="Phobius"/>
    </source>
</evidence>
<dbReference type="PANTHER" id="PTHR34853">
    <property type="match status" value="1"/>
</dbReference>
<evidence type="ECO:0000313" key="2">
    <source>
        <dbReference type="EMBL" id="GEB98675.1"/>
    </source>
</evidence>
<keyword evidence="1" id="KW-0812">Transmembrane</keyword>
<dbReference type="AlphaFoldDB" id="A0AB73B9U0"/>
<accession>A0AB73B9U0</accession>
<dbReference type="GO" id="GO:0016042">
    <property type="term" value="P:lipid catabolic process"/>
    <property type="evidence" value="ECO:0007669"/>
    <property type="project" value="InterPro"/>
</dbReference>
<dbReference type="GO" id="GO:0004806">
    <property type="term" value="F:triacylglycerol lipase activity"/>
    <property type="evidence" value="ECO:0007669"/>
    <property type="project" value="InterPro"/>
</dbReference>
<reference evidence="2 3" key="1">
    <citation type="submission" date="2019-06" db="EMBL/GenBank/DDBJ databases">
        <title>Whole genome shotgun sequence of Corynebacterium flavescens NBRC 14136.</title>
        <authorList>
            <person name="Hosoyama A."/>
            <person name="Uohara A."/>
            <person name="Ohji S."/>
            <person name="Ichikawa N."/>
        </authorList>
    </citation>
    <scope>NUCLEOTIDE SEQUENCE [LARGE SCALE GENOMIC DNA]</scope>
    <source>
        <strain evidence="2 3">NBRC 14136</strain>
    </source>
</reference>
<comment type="caution">
    <text evidence="2">The sequence shown here is derived from an EMBL/GenBank/DDBJ whole genome shotgun (WGS) entry which is preliminary data.</text>
</comment>
<evidence type="ECO:0000313" key="3">
    <source>
        <dbReference type="Proteomes" id="UP000315353"/>
    </source>
</evidence>
<keyword evidence="1" id="KW-0472">Membrane</keyword>
<dbReference type="EMBL" id="BJNB01000045">
    <property type="protein sequence ID" value="GEB98675.1"/>
    <property type="molecule type" value="Genomic_DNA"/>
</dbReference>
<gene>
    <name evidence="2" type="ORF">CFL01nite_21700</name>
</gene>
<sequence length="249" mass="26057">MDLLALVGLAYGFAVTLVTTGVWVWRPWRWRRPRFPRVALGIVVSIAAIGAVAATPQWRSTSFYEFHGEIPAAGTLLRVSSYPGTAPAGSTALRLLYATTRADGSPAVASAVAAIPDNAGSTAVAWQHGTTGVAQACAPSLRDNAFKPEAIPAIAEMVSCGWNVVATDYPGQGTEGRFPYLIGQGEGRAALDSLRALRQLDQVPDEGKNMLWGHSQGGHATLFADQIAADYAPELEISGVAALSAAADP</sequence>
<dbReference type="SUPFAM" id="SSF53474">
    <property type="entry name" value="alpha/beta-Hydrolases"/>
    <property type="match status" value="1"/>
</dbReference>
<keyword evidence="1" id="KW-1133">Transmembrane helix</keyword>
<feature type="transmembrane region" description="Helical" evidence="1">
    <location>
        <begin position="38"/>
        <end position="58"/>
    </location>
</feature>